<keyword evidence="2" id="KW-1185">Reference proteome</keyword>
<dbReference type="EMBL" id="REGN01004656">
    <property type="protein sequence ID" value="RNA16653.1"/>
    <property type="molecule type" value="Genomic_DNA"/>
</dbReference>
<evidence type="ECO:0000313" key="2">
    <source>
        <dbReference type="Proteomes" id="UP000276133"/>
    </source>
</evidence>
<evidence type="ECO:0000313" key="1">
    <source>
        <dbReference type="EMBL" id="RNA16653.1"/>
    </source>
</evidence>
<accession>A0A3M7QZC8</accession>
<reference evidence="1 2" key="1">
    <citation type="journal article" date="2018" name="Sci. Rep.">
        <title>Genomic signatures of local adaptation to the degree of environmental predictability in rotifers.</title>
        <authorList>
            <person name="Franch-Gras L."/>
            <person name="Hahn C."/>
            <person name="Garcia-Roger E.M."/>
            <person name="Carmona M.J."/>
            <person name="Serra M."/>
            <person name="Gomez A."/>
        </authorList>
    </citation>
    <scope>NUCLEOTIDE SEQUENCE [LARGE SCALE GENOMIC DNA]</scope>
    <source>
        <strain evidence="1">HYR1</strain>
    </source>
</reference>
<protein>
    <submittedName>
        <fullName evidence="1">Uncharacterized protein</fullName>
    </submittedName>
</protein>
<comment type="caution">
    <text evidence="1">The sequence shown here is derived from an EMBL/GenBank/DDBJ whole genome shotgun (WGS) entry which is preliminary data.</text>
</comment>
<sequence>MSPKVRFKEYFDHEYSKLYNMAFFEIEKRNSEIINLKDTKNVSFHKTTKIMIMLLYIFYQKISNEIWNFGAKHYLIANKHN</sequence>
<gene>
    <name evidence="1" type="ORF">BpHYR1_021044</name>
</gene>
<name>A0A3M7QZC8_BRAPC</name>
<organism evidence="1 2">
    <name type="scientific">Brachionus plicatilis</name>
    <name type="common">Marine rotifer</name>
    <name type="synonym">Brachionus muelleri</name>
    <dbReference type="NCBI Taxonomy" id="10195"/>
    <lineage>
        <taxon>Eukaryota</taxon>
        <taxon>Metazoa</taxon>
        <taxon>Spiralia</taxon>
        <taxon>Gnathifera</taxon>
        <taxon>Rotifera</taxon>
        <taxon>Eurotatoria</taxon>
        <taxon>Monogononta</taxon>
        <taxon>Pseudotrocha</taxon>
        <taxon>Ploima</taxon>
        <taxon>Brachionidae</taxon>
        <taxon>Brachionus</taxon>
    </lineage>
</organism>
<dbReference type="AlphaFoldDB" id="A0A3M7QZC8"/>
<proteinExistence type="predicted"/>
<dbReference type="Proteomes" id="UP000276133">
    <property type="component" value="Unassembled WGS sequence"/>
</dbReference>